<dbReference type="SMART" id="SM00471">
    <property type="entry name" value="HDc"/>
    <property type="match status" value="1"/>
</dbReference>
<dbReference type="Proteomes" id="UP000243413">
    <property type="component" value="Chromosome I"/>
</dbReference>
<dbReference type="InterPro" id="IPR006675">
    <property type="entry name" value="HDIG_dom"/>
</dbReference>
<dbReference type="EMBL" id="LT629763">
    <property type="protein sequence ID" value="SDS96516.1"/>
    <property type="molecule type" value="Genomic_DNA"/>
</dbReference>
<protein>
    <submittedName>
        <fullName evidence="2">HDIG domain-containing protein</fullName>
    </submittedName>
</protein>
<dbReference type="NCBIfam" id="TIGR00277">
    <property type="entry name" value="HDIG"/>
    <property type="match status" value="1"/>
</dbReference>
<name>A0A1H1WJL6_9GAMM</name>
<evidence type="ECO:0000313" key="2">
    <source>
        <dbReference type="EMBL" id="SDS96516.1"/>
    </source>
</evidence>
<evidence type="ECO:0000313" key="3">
    <source>
        <dbReference type="Proteomes" id="UP000243413"/>
    </source>
</evidence>
<dbReference type="InterPro" id="IPR037522">
    <property type="entry name" value="HD_GYP_dom"/>
</dbReference>
<dbReference type="Gene3D" id="1.10.3210.10">
    <property type="entry name" value="Hypothetical protein af1432"/>
    <property type="match status" value="1"/>
</dbReference>
<dbReference type="PANTHER" id="PTHR43155">
    <property type="entry name" value="CYCLIC DI-GMP PHOSPHODIESTERASE PA4108-RELATED"/>
    <property type="match status" value="1"/>
</dbReference>
<proteinExistence type="predicted"/>
<dbReference type="PROSITE" id="PS51832">
    <property type="entry name" value="HD_GYP"/>
    <property type="match status" value="1"/>
</dbReference>
<sequence>MPRHKETVKSLQVMKIQTDQARLGMYISELDLPWLETPFLFQGFMLEDPDDLMTLRGLCRYVFIDVMKTRVPVTELEQLPVASKPIAYPVSSDVQAEIHSASRHYGKAFRHVRVLLERIRTGEENSLDEVPELVRGCVESIIRNPSALLWLTRIKHRDQYTAEHCMNVGVLAMALGRQLGIGRKHIELLGLCGMLHDVGKMRLDQDILNKPGRLTAEEFDHVKLHVDFGHEELSQDPDLPEEVLKVVLQHHERLDGNGYPKGIPAQGLDFYTRAITIVDAYDAITSRRCYSSARSSADALKILYEGRGAQFDEKLVIKFIECIGLYPPGALVELSSGEVGVVLAVDPQHRLLPKVAIVRDAQKQPIQQQIVDLAANRSEDGAPDLRVRQVLVDGSHGIDLEAFTQANINLSGR</sequence>
<dbReference type="GO" id="GO:0008081">
    <property type="term" value="F:phosphoric diester hydrolase activity"/>
    <property type="evidence" value="ECO:0007669"/>
    <property type="project" value="UniProtKB-ARBA"/>
</dbReference>
<dbReference type="InterPro" id="IPR003607">
    <property type="entry name" value="HD/PDEase_dom"/>
</dbReference>
<dbReference type="STRING" id="472181.SAMN05216271_3223"/>
<gene>
    <name evidence="2" type="ORF">SAMN05216271_3223</name>
</gene>
<organism evidence="2 3">
    <name type="scientific">Halopseudomonas sabulinigri</name>
    <dbReference type="NCBI Taxonomy" id="472181"/>
    <lineage>
        <taxon>Bacteria</taxon>
        <taxon>Pseudomonadati</taxon>
        <taxon>Pseudomonadota</taxon>
        <taxon>Gammaproteobacteria</taxon>
        <taxon>Pseudomonadales</taxon>
        <taxon>Pseudomonadaceae</taxon>
        <taxon>Halopseudomonas</taxon>
    </lineage>
</organism>
<dbReference type="PANTHER" id="PTHR43155:SF2">
    <property type="entry name" value="CYCLIC DI-GMP PHOSPHODIESTERASE PA4108"/>
    <property type="match status" value="1"/>
</dbReference>
<dbReference type="Pfam" id="PF13487">
    <property type="entry name" value="HD_5"/>
    <property type="match status" value="1"/>
</dbReference>
<dbReference type="Pfam" id="PF11871">
    <property type="entry name" value="DUF3391"/>
    <property type="match status" value="1"/>
</dbReference>
<dbReference type="SUPFAM" id="SSF109604">
    <property type="entry name" value="HD-domain/PDEase-like"/>
    <property type="match status" value="1"/>
</dbReference>
<reference evidence="3" key="1">
    <citation type="submission" date="2016-10" db="EMBL/GenBank/DDBJ databases">
        <authorList>
            <person name="Varghese N."/>
            <person name="Submissions S."/>
        </authorList>
    </citation>
    <scope>NUCLEOTIDE SEQUENCE [LARGE SCALE GENOMIC DNA]</scope>
    <source>
        <strain evidence="3">JCM 14963</strain>
    </source>
</reference>
<dbReference type="RefSeq" id="WP_172830666.1">
    <property type="nucleotide sequence ID" value="NZ_LT629763.1"/>
</dbReference>
<dbReference type="AlphaFoldDB" id="A0A1H1WJL6"/>
<dbReference type="CDD" id="cd00077">
    <property type="entry name" value="HDc"/>
    <property type="match status" value="1"/>
</dbReference>
<evidence type="ECO:0000259" key="1">
    <source>
        <dbReference type="PROSITE" id="PS51832"/>
    </source>
</evidence>
<feature type="domain" description="HD-GYP" evidence="1">
    <location>
        <begin position="139"/>
        <end position="335"/>
    </location>
</feature>
<dbReference type="InterPro" id="IPR021812">
    <property type="entry name" value="DUF3391"/>
</dbReference>
<accession>A0A1H1WJL6</accession>